<name>A0A2Z6IB87_9BURK</name>
<dbReference type="GO" id="GO:0046872">
    <property type="term" value="F:metal ion binding"/>
    <property type="evidence" value="ECO:0007669"/>
    <property type="project" value="UniProtKB-KW"/>
</dbReference>
<evidence type="ECO:0000313" key="7">
    <source>
        <dbReference type="Proteomes" id="UP000271003"/>
    </source>
</evidence>
<dbReference type="KEGG" id="sutt:SUTMEG_07680"/>
<dbReference type="RefSeq" id="WP_120176543.1">
    <property type="nucleotide sequence ID" value="NZ_AP018786.1"/>
</dbReference>
<evidence type="ECO:0000256" key="1">
    <source>
        <dbReference type="ARBA" id="ARBA00022485"/>
    </source>
</evidence>
<feature type="domain" description="4Fe-4S ferredoxin-type" evidence="5">
    <location>
        <begin position="82"/>
        <end position="111"/>
    </location>
</feature>
<proteinExistence type="predicted"/>
<keyword evidence="2" id="KW-0479">Metal-binding</keyword>
<dbReference type="InterPro" id="IPR017896">
    <property type="entry name" value="4Fe4S_Fe-S-bd"/>
</dbReference>
<protein>
    <submittedName>
        <fullName evidence="6">4Fe-4S ferredoxin</fullName>
    </submittedName>
</protein>
<dbReference type="SUPFAM" id="SSF54862">
    <property type="entry name" value="4Fe-4S ferredoxins"/>
    <property type="match status" value="1"/>
</dbReference>
<dbReference type="Pfam" id="PF12797">
    <property type="entry name" value="Fer4_2"/>
    <property type="match status" value="1"/>
</dbReference>
<keyword evidence="7" id="KW-1185">Reference proteome</keyword>
<dbReference type="AlphaFoldDB" id="A0A2Z6IB87"/>
<dbReference type="Pfam" id="PF13247">
    <property type="entry name" value="Fer4_11"/>
    <property type="match status" value="1"/>
</dbReference>
<evidence type="ECO:0000256" key="4">
    <source>
        <dbReference type="ARBA" id="ARBA00023014"/>
    </source>
</evidence>
<dbReference type="PROSITE" id="PS51379">
    <property type="entry name" value="4FE4S_FER_2"/>
    <property type="match status" value="3"/>
</dbReference>
<dbReference type="CDD" id="cd10551">
    <property type="entry name" value="PsrB"/>
    <property type="match status" value="1"/>
</dbReference>
<reference evidence="6 7" key="1">
    <citation type="journal article" date="2018" name="Int. J. Syst. Evol. Microbiol.">
        <title>Mesosutterella multiformis gen. nov., sp. nov., a member of the family Sutterellaceae and Sutterella megalosphaeroides sp. nov., isolated from human faeces.</title>
        <authorList>
            <person name="Sakamoto M."/>
            <person name="Ikeyama N."/>
            <person name="Kunihiro T."/>
            <person name="Iino T."/>
            <person name="Yuki M."/>
            <person name="Ohkuma M."/>
        </authorList>
    </citation>
    <scope>NUCLEOTIDE SEQUENCE [LARGE SCALE GENOMIC DNA]</scope>
    <source>
        <strain evidence="6 7">6FBBBH3</strain>
    </source>
</reference>
<sequence>MTQKTMVIDLDRCIGCMACEIACKQENGVPLGVYYNKVLSIGPMGKFPDVKQYFLPTLCQVCKDAPCVKVCPTGATYRTEDGQIMIDKEKCIGCRACMTACPYGARSFNPETKVVEKCTLCNHLQEVGEAPACVKACCAKARFFGDVDDPESDVSKVLAAAGPENVHSLPDTGNHPTVRYILHEKNGHWQAHPPKMQ</sequence>
<dbReference type="GO" id="GO:0051539">
    <property type="term" value="F:4 iron, 4 sulfur cluster binding"/>
    <property type="evidence" value="ECO:0007669"/>
    <property type="project" value="UniProtKB-KW"/>
</dbReference>
<dbReference type="EMBL" id="AP018786">
    <property type="protein sequence ID" value="BBF22877.1"/>
    <property type="molecule type" value="Genomic_DNA"/>
</dbReference>
<feature type="domain" description="4Fe-4S ferredoxin-type" evidence="5">
    <location>
        <begin position="50"/>
        <end position="81"/>
    </location>
</feature>
<dbReference type="Gene3D" id="3.30.70.20">
    <property type="match status" value="2"/>
</dbReference>
<dbReference type="PANTHER" id="PTHR43177">
    <property type="entry name" value="PROTEIN NRFC"/>
    <property type="match status" value="1"/>
</dbReference>
<keyword evidence="3" id="KW-0408">Iron</keyword>
<evidence type="ECO:0000256" key="2">
    <source>
        <dbReference type="ARBA" id="ARBA00022723"/>
    </source>
</evidence>
<keyword evidence="1" id="KW-0004">4Fe-4S</keyword>
<dbReference type="PANTHER" id="PTHR43177:SF3">
    <property type="entry name" value="PROTEIN NRFC HOMOLOG"/>
    <property type="match status" value="1"/>
</dbReference>
<dbReference type="PROSITE" id="PS00198">
    <property type="entry name" value="4FE4S_FER_1"/>
    <property type="match status" value="1"/>
</dbReference>
<gene>
    <name evidence="6" type="ORF">SUTMEG_07680</name>
</gene>
<organism evidence="6 7">
    <name type="scientific">Sutterella megalosphaeroides</name>
    <dbReference type="NCBI Taxonomy" id="2494234"/>
    <lineage>
        <taxon>Bacteria</taxon>
        <taxon>Pseudomonadati</taxon>
        <taxon>Pseudomonadota</taxon>
        <taxon>Betaproteobacteria</taxon>
        <taxon>Burkholderiales</taxon>
        <taxon>Sutterellaceae</taxon>
        <taxon>Sutterella</taxon>
    </lineage>
</organism>
<dbReference type="InterPro" id="IPR050954">
    <property type="entry name" value="ET_IronSulfur_Cluster-Binding"/>
</dbReference>
<feature type="domain" description="4Fe-4S ferredoxin-type" evidence="5">
    <location>
        <begin position="4"/>
        <end position="34"/>
    </location>
</feature>
<evidence type="ECO:0000313" key="6">
    <source>
        <dbReference type="EMBL" id="BBF22877.1"/>
    </source>
</evidence>
<keyword evidence="4" id="KW-0411">Iron-sulfur</keyword>
<dbReference type="OrthoDB" id="9779457at2"/>
<dbReference type="InterPro" id="IPR017900">
    <property type="entry name" value="4Fe4S_Fe_S_CS"/>
</dbReference>
<evidence type="ECO:0000259" key="5">
    <source>
        <dbReference type="PROSITE" id="PS51379"/>
    </source>
</evidence>
<dbReference type="Proteomes" id="UP000271003">
    <property type="component" value="Chromosome"/>
</dbReference>
<evidence type="ECO:0000256" key="3">
    <source>
        <dbReference type="ARBA" id="ARBA00023004"/>
    </source>
</evidence>
<accession>A0A2Z6IB87</accession>